<comment type="caution">
    <text evidence="2">The sequence shown here is derived from an EMBL/GenBank/DDBJ whole genome shotgun (WGS) entry which is preliminary data.</text>
</comment>
<proteinExistence type="predicted"/>
<feature type="non-terminal residue" evidence="2">
    <location>
        <position position="80"/>
    </location>
</feature>
<evidence type="ECO:0000256" key="1">
    <source>
        <dbReference type="SAM" id="MobiDB-lite"/>
    </source>
</evidence>
<protein>
    <submittedName>
        <fullName evidence="2">Uncharacterized protein</fullName>
    </submittedName>
</protein>
<dbReference type="EMBL" id="CAJOBH010141167">
    <property type="protein sequence ID" value="CAF4805941.1"/>
    <property type="molecule type" value="Genomic_DNA"/>
</dbReference>
<sequence length="80" mass="9037">RSTTKNLTEQRNEILSILEELLKYGLITKVFHKGGFTIRIKDEKYAKLIENLNLCCNQKSSATTSVTSDESITSELVDQS</sequence>
<dbReference type="Proteomes" id="UP000681967">
    <property type="component" value="Unassembled WGS sequence"/>
</dbReference>
<evidence type="ECO:0000313" key="4">
    <source>
        <dbReference type="Proteomes" id="UP000681967"/>
    </source>
</evidence>
<gene>
    <name evidence="2" type="ORF">BYL167_LOCUS48351</name>
    <name evidence="3" type="ORF">GIL414_LOCUS51456</name>
</gene>
<organism evidence="2 4">
    <name type="scientific">Rotaria magnacalcarata</name>
    <dbReference type="NCBI Taxonomy" id="392030"/>
    <lineage>
        <taxon>Eukaryota</taxon>
        <taxon>Metazoa</taxon>
        <taxon>Spiralia</taxon>
        <taxon>Gnathifera</taxon>
        <taxon>Rotifera</taxon>
        <taxon>Eurotatoria</taxon>
        <taxon>Bdelloidea</taxon>
        <taxon>Philodinida</taxon>
        <taxon>Philodinidae</taxon>
        <taxon>Rotaria</taxon>
    </lineage>
</organism>
<dbReference type="AlphaFoldDB" id="A0A8S3BAT5"/>
<reference evidence="2" key="1">
    <citation type="submission" date="2021-02" db="EMBL/GenBank/DDBJ databases">
        <authorList>
            <person name="Nowell W R."/>
        </authorList>
    </citation>
    <scope>NUCLEOTIDE SEQUENCE</scope>
</reference>
<name>A0A8S3BAT5_9BILA</name>
<evidence type="ECO:0000313" key="3">
    <source>
        <dbReference type="EMBL" id="CAF4893420.1"/>
    </source>
</evidence>
<accession>A0A8S3BAT5</accession>
<dbReference type="EMBL" id="CAJOBJ010173934">
    <property type="protein sequence ID" value="CAF4893420.1"/>
    <property type="molecule type" value="Genomic_DNA"/>
</dbReference>
<evidence type="ECO:0000313" key="2">
    <source>
        <dbReference type="EMBL" id="CAF4805941.1"/>
    </source>
</evidence>
<feature type="region of interest" description="Disordered" evidence="1">
    <location>
        <begin position="61"/>
        <end position="80"/>
    </location>
</feature>
<feature type="non-terminal residue" evidence="2">
    <location>
        <position position="1"/>
    </location>
</feature>
<dbReference type="Proteomes" id="UP000681720">
    <property type="component" value="Unassembled WGS sequence"/>
</dbReference>